<dbReference type="OrthoDB" id="5244470at2"/>
<dbReference type="GO" id="GO:0004497">
    <property type="term" value="F:monooxygenase activity"/>
    <property type="evidence" value="ECO:0007669"/>
    <property type="project" value="UniProtKB-KW"/>
</dbReference>
<dbReference type="PANTHER" id="PTHR33336:SF3">
    <property type="entry name" value="ABM DOMAIN-CONTAINING PROTEIN"/>
    <property type="match status" value="1"/>
</dbReference>
<gene>
    <name evidence="2" type="ORF">FCH28_13265</name>
</gene>
<dbReference type="Pfam" id="PF03992">
    <property type="entry name" value="ABM"/>
    <property type="match status" value="1"/>
</dbReference>
<dbReference type="InterPro" id="IPR007138">
    <property type="entry name" value="ABM_dom"/>
</dbReference>
<keyword evidence="2" id="KW-0503">Monooxygenase</keyword>
<evidence type="ECO:0000313" key="3">
    <source>
        <dbReference type="Proteomes" id="UP000308697"/>
    </source>
</evidence>
<comment type="caution">
    <text evidence="2">The sequence shown here is derived from an EMBL/GenBank/DDBJ whole genome shotgun (WGS) entry which is preliminary data.</text>
</comment>
<evidence type="ECO:0000313" key="2">
    <source>
        <dbReference type="EMBL" id="TJZ54153.1"/>
    </source>
</evidence>
<name>A0A4U0NJA7_9ACTN</name>
<dbReference type="Proteomes" id="UP000308697">
    <property type="component" value="Unassembled WGS sequence"/>
</dbReference>
<feature type="domain" description="ABM" evidence="1">
    <location>
        <begin position="2"/>
        <end position="88"/>
    </location>
</feature>
<dbReference type="InterPro" id="IPR050744">
    <property type="entry name" value="AI-2_Isomerase_LsrG"/>
</dbReference>
<evidence type="ECO:0000259" key="1">
    <source>
        <dbReference type="PROSITE" id="PS51725"/>
    </source>
</evidence>
<dbReference type="Gene3D" id="3.30.70.100">
    <property type="match status" value="1"/>
</dbReference>
<dbReference type="EMBL" id="SUMB01000004">
    <property type="protein sequence ID" value="TJZ54153.1"/>
    <property type="molecule type" value="Genomic_DNA"/>
</dbReference>
<dbReference type="SUPFAM" id="SSF54909">
    <property type="entry name" value="Dimeric alpha+beta barrel"/>
    <property type="match status" value="1"/>
</dbReference>
<keyword evidence="3" id="KW-1185">Reference proteome</keyword>
<dbReference type="RefSeq" id="WP_136740080.1">
    <property type="nucleotide sequence ID" value="NZ_SUMB01000004.1"/>
</dbReference>
<dbReference type="PANTHER" id="PTHR33336">
    <property type="entry name" value="QUINOL MONOOXYGENASE YGIN-RELATED"/>
    <property type="match status" value="1"/>
</dbReference>
<dbReference type="AlphaFoldDB" id="A0A4U0NJA7"/>
<sequence>MPVVIATIKTKPGRRDEVLNAFEKHAPAVHAENGCQLYAVHAGADRVVVVEKWADQASLDAHSQGQALGAIATAITDALAEPLDIAVMDAFPTGDTTKGVL</sequence>
<reference evidence="2 3" key="1">
    <citation type="submission" date="2019-04" db="EMBL/GenBank/DDBJ databases">
        <title>Streptomyces piniterrae sp. nov., a heliquinomycin-producing actinomycete isolated from rhizosphere soil of Pinus yunnanensis.</title>
        <authorList>
            <person name="Zhuang X."/>
            <person name="Zhao J."/>
        </authorList>
    </citation>
    <scope>NUCLEOTIDE SEQUENCE [LARGE SCALE GENOMIC DNA]</scope>
    <source>
        <strain evidence="3">jys28</strain>
    </source>
</reference>
<organism evidence="2 3">
    <name type="scientific">Streptomyces piniterrae</name>
    <dbReference type="NCBI Taxonomy" id="2571125"/>
    <lineage>
        <taxon>Bacteria</taxon>
        <taxon>Bacillati</taxon>
        <taxon>Actinomycetota</taxon>
        <taxon>Actinomycetes</taxon>
        <taxon>Kitasatosporales</taxon>
        <taxon>Streptomycetaceae</taxon>
        <taxon>Streptomyces</taxon>
    </lineage>
</organism>
<accession>A0A4U0NJA7</accession>
<dbReference type="GO" id="GO:0005829">
    <property type="term" value="C:cytosol"/>
    <property type="evidence" value="ECO:0007669"/>
    <property type="project" value="TreeGrafter"/>
</dbReference>
<dbReference type="PROSITE" id="PS51725">
    <property type="entry name" value="ABM"/>
    <property type="match status" value="1"/>
</dbReference>
<protein>
    <submittedName>
        <fullName evidence="2">Antibiotic biosynthesis monooxygenase</fullName>
    </submittedName>
</protein>
<proteinExistence type="predicted"/>
<keyword evidence="2" id="KW-0560">Oxidoreductase</keyword>
<dbReference type="InterPro" id="IPR011008">
    <property type="entry name" value="Dimeric_a/b-barrel"/>
</dbReference>